<evidence type="ECO:0000256" key="4">
    <source>
        <dbReference type="SAM" id="MobiDB-lite"/>
    </source>
</evidence>
<dbReference type="Pfam" id="PF00125">
    <property type="entry name" value="Histone"/>
    <property type="match status" value="1"/>
</dbReference>
<dbReference type="OrthoDB" id="1166527at2759"/>
<evidence type="ECO:0000256" key="1">
    <source>
        <dbReference type="ARBA" id="ARBA00006846"/>
    </source>
</evidence>
<dbReference type="SMART" id="SM00427">
    <property type="entry name" value="H2B"/>
    <property type="match status" value="1"/>
</dbReference>
<sequence>MPPKIARKLTAAETQHAIAQTQGHEASQSSEDAVQPDQETQTDNDTQLDQNTQPGADVPTSSGDSNVVNEALASTADGASAATPDTPDSSADETETKAAIKAATKQPAGKKVSPTDGKTDSEGKKRKRRVKRDPTNFQAYIHKVLKQIHPDNAIGKAAMQIMNDFVKDICIRIADLASDLCKKLKKPTLQAHDIQAATKLILSGELGNHAQRTGAKALRAFNQATKKDLR</sequence>
<evidence type="ECO:0000256" key="3">
    <source>
        <dbReference type="ARBA" id="ARBA00022990"/>
    </source>
</evidence>
<dbReference type="PRINTS" id="PR00621">
    <property type="entry name" value="HISTONEH2B"/>
</dbReference>
<feature type="compositionally biased region" description="Low complexity" evidence="4">
    <location>
        <begin position="71"/>
        <end position="88"/>
    </location>
</feature>
<dbReference type="GO" id="GO:0003677">
    <property type="term" value="F:DNA binding"/>
    <property type="evidence" value="ECO:0007669"/>
    <property type="project" value="InterPro"/>
</dbReference>
<dbReference type="InterPro" id="IPR007125">
    <property type="entry name" value="H2A/H2B/H3"/>
</dbReference>
<dbReference type="GO" id="GO:0000786">
    <property type="term" value="C:nucleosome"/>
    <property type="evidence" value="ECO:0007669"/>
    <property type="project" value="InterPro"/>
</dbReference>
<dbReference type="FunFam" id="1.10.20.10:FF:000043">
    <property type="entry name" value="Histone H2B"/>
    <property type="match status" value="1"/>
</dbReference>
<protein>
    <recommendedName>
        <fullName evidence="2">Histone H2B</fullName>
    </recommendedName>
</protein>
<feature type="non-terminal residue" evidence="6">
    <location>
        <position position="1"/>
    </location>
</feature>
<feature type="region of interest" description="Disordered" evidence="4">
    <location>
        <begin position="1"/>
        <end position="135"/>
    </location>
</feature>
<name>A0A9P8EHC8_AURME</name>
<dbReference type="CDD" id="cd22910">
    <property type="entry name" value="HFD_H2B"/>
    <property type="match status" value="1"/>
</dbReference>
<accession>A0A9P8EHC8</accession>
<gene>
    <name evidence="6" type="ORF">KCU76_g8637</name>
</gene>
<evidence type="ECO:0000313" key="7">
    <source>
        <dbReference type="Proteomes" id="UP000779574"/>
    </source>
</evidence>
<reference evidence="6" key="2">
    <citation type="submission" date="2021-08" db="EMBL/GenBank/DDBJ databases">
        <authorList>
            <person name="Gostincar C."/>
            <person name="Sun X."/>
            <person name="Song Z."/>
            <person name="Gunde-Cimerman N."/>
        </authorList>
    </citation>
    <scope>NUCLEOTIDE SEQUENCE</scope>
    <source>
        <strain evidence="6">EXF-9911</strain>
    </source>
</reference>
<dbReference type="InterPro" id="IPR009072">
    <property type="entry name" value="Histone-fold"/>
</dbReference>
<organism evidence="6 7">
    <name type="scientific">Aureobasidium melanogenum</name>
    <name type="common">Aureobasidium pullulans var. melanogenum</name>
    <dbReference type="NCBI Taxonomy" id="46634"/>
    <lineage>
        <taxon>Eukaryota</taxon>
        <taxon>Fungi</taxon>
        <taxon>Dikarya</taxon>
        <taxon>Ascomycota</taxon>
        <taxon>Pezizomycotina</taxon>
        <taxon>Dothideomycetes</taxon>
        <taxon>Dothideomycetidae</taxon>
        <taxon>Dothideales</taxon>
        <taxon>Saccotheciaceae</taxon>
        <taxon>Aureobasidium</taxon>
    </lineage>
</organism>
<keyword evidence="3" id="KW-0007">Acetylation</keyword>
<dbReference type="SUPFAM" id="SSF47113">
    <property type="entry name" value="Histone-fold"/>
    <property type="match status" value="1"/>
</dbReference>
<dbReference type="EMBL" id="JAHFXF010000337">
    <property type="protein sequence ID" value="KAG9689776.1"/>
    <property type="molecule type" value="Genomic_DNA"/>
</dbReference>
<evidence type="ECO:0000313" key="6">
    <source>
        <dbReference type="EMBL" id="KAG9689776.1"/>
    </source>
</evidence>
<evidence type="ECO:0000256" key="2">
    <source>
        <dbReference type="ARBA" id="ARBA00017644"/>
    </source>
</evidence>
<dbReference type="GO" id="GO:0005634">
    <property type="term" value="C:nucleus"/>
    <property type="evidence" value="ECO:0007669"/>
    <property type="project" value="UniProtKB-ARBA"/>
</dbReference>
<feature type="compositionally biased region" description="Polar residues" evidence="4">
    <location>
        <begin position="17"/>
        <end position="68"/>
    </location>
</feature>
<dbReference type="AlphaFoldDB" id="A0A9P8EHC8"/>
<dbReference type="InterPro" id="IPR000558">
    <property type="entry name" value="Histone_H2B"/>
</dbReference>
<comment type="caution">
    <text evidence="6">The sequence shown here is derived from an EMBL/GenBank/DDBJ whole genome shotgun (WGS) entry which is preliminary data.</text>
</comment>
<feature type="domain" description="Core Histone H2A/H2B/H3" evidence="5">
    <location>
        <begin position="121"/>
        <end position="200"/>
    </location>
</feature>
<dbReference type="PANTHER" id="PTHR23428">
    <property type="entry name" value="HISTONE H2B"/>
    <property type="match status" value="1"/>
</dbReference>
<dbReference type="Gene3D" id="1.10.20.10">
    <property type="entry name" value="Histone, subunit A"/>
    <property type="match status" value="1"/>
</dbReference>
<reference evidence="6" key="1">
    <citation type="journal article" date="2021" name="J Fungi (Basel)">
        <title>Virulence traits and population genomics of the black yeast Aureobasidium melanogenum.</title>
        <authorList>
            <person name="Cernosa A."/>
            <person name="Sun X."/>
            <person name="Gostincar C."/>
            <person name="Fang C."/>
            <person name="Gunde-Cimerman N."/>
            <person name="Song Z."/>
        </authorList>
    </citation>
    <scope>NUCLEOTIDE SEQUENCE</scope>
    <source>
        <strain evidence="6">EXF-9911</strain>
    </source>
</reference>
<proteinExistence type="inferred from homology"/>
<evidence type="ECO:0000259" key="5">
    <source>
        <dbReference type="Pfam" id="PF00125"/>
    </source>
</evidence>
<dbReference type="GO" id="GO:0030527">
    <property type="term" value="F:structural constituent of chromatin"/>
    <property type="evidence" value="ECO:0007669"/>
    <property type="project" value="InterPro"/>
</dbReference>
<dbReference type="Proteomes" id="UP000779574">
    <property type="component" value="Unassembled WGS sequence"/>
</dbReference>
<comment type="similarity">
    <text evidence="1">Belongs to the histone H2B family.</text>
</comment>
<dbReference type="GO" id="GO:0046982">
    <property type="term" value="F:protein heterodimerization activity"/>
    <property type="evidence" value="ECO:0007669"/>
    <property type="project" value="InterPro"/>
</dbReference>